<dbReference type="EMBL" id="JAPDRL010000002">
    <property type="protein sequence ID" value="KAJ9669412.1"/>
    <property type="molecule type" value="Genomic_DNA"/>
</dbReference>
<evidence type="ECO:0000256" key="2">
    <source>
        <dbReference type="ARBA" id="ARBA00009530"/>
    </source>
</evidence>
<evidence type="ECO:0000256" key="7">
    <source>
        <dbReference type="SAM" id="Phobius"/>
    </source>
</evidence>
<feature type="transmembrane region" description="Helical" evidence="7">
    <location>
        <begin position="34"/>
        <end position="54"/>
    </location>
</feature>
<sequence length="170" mass="18155">MCGTDIFLAALSILFPPIGVWVKRGICSADSLINLALCCLGFLPGLLHTWYIIYSYPDPVSYEPVASDSAESRVTYYYVAPGAPPTRRPHQQPQYLPQHPQHPQGYGTVAGSQPSAGQFPGQQAGAMPFGAPPKGVPTVSRGQEGGEGSAPPPPSYQDAVKGDHKVQRHD</sequence>
<organism evidence="8 9">
    <name type="scientific">Coniosporium apollinis</name>
    <dbReference type="NCBI Taxonomy" id="61459"/>
    <lineage>
        <taxon>Eukaryota</taxon>
        <taxon>Fungi</taxon>
        <taxon>Dikarya</taxon>
        <taxon>Ascomycota</taxon>
        <taxon>Pezizomycotina</taxon>
        <taxon>Dothideomycetes</taxon>
        <taxon>Dothideomycetes incertae sedis</taxon>
        <taxon>Coniosporium</taxon>
    </lineage>
</organism>
<evidence type="ECO:0008006" key="10">
    <source>
        <dbReference type="Google" id="ProtNLM"/>
    </source>
</evidence>
<dbReference type="InterPro" id="IPR000612">
    <property type="entry name" value="PMP3"/>
</dbReference>
<evidence type="ECO:0000256" key="4">
    <source>
        <dbReference type="ARBA" id="ARBA00022989"/>
    </source>
</evidence>
<comment type="caution">
    <text evidence="8">The sequence shown here is derived from an EMBL/GenBank/DDBJ whole genome shotgun (WGS) entry which is preliminary data.</text>
</comment>
<evidence type="ECO:0000256" key="1">
    <source>
        <dbReference type="ARBA" id="ARBA00004370"/>
    </source>
</evidence>
<keyword evidence="3 7" id="KW-0812">Transmembrane</keyword>
<evidence type="ECO:0000256" key="5">
    <source>
        <dbReference type="ARBA" id="ARBA00023136"/>
    </source>
</evidence>
<comment type="subcellular location">
    <subcellularLocation>
        <location evidence="1">Membrane</location>
    </subcellularLocation>
</comment>
<feature type="compositionally biased region" description="Basic and acidic residues" evidence="6">
    <location>
        <begin position="160"/>
        <end position="170"/>
    </location>
</feature>
<keyword evidence="5 7" id="KW-0472">Membrane</keyword>
<dbReference type="Proteomes" id="UP001172684">
    <property type="component" value="Unassembled WGS sequence"/>
</dbReference>
<comment type="similarity">
    <text evidence="2">Belongs to the UPF0057 (PMP3) family.</text>
</comment>
<feature type="compositionally biased region" description="Low complexity" evidence="6">
    <location>
        <begin position="91"/>
        <end position="104"/>
    </location>
</feature>
<reference evidence="8" key="1">
    <citation type="submission" date="2022-10" db="EMBL/GenBank/DDBJ databases">
        <title>Culturing micro-colonial fungi from biological soil crusts in the Mojave desert and describing Neophaeococcomyces mojavensis, and introducing the new genera and species Taxawa tesnikishii.</title>
        <authorList>
            <person name="Kurbessoian T."/>
            <person name="Stajich J.E."/>
        </authorList>
    </citation>
    <scope>NUCLEOTIDE SEQUENCE</scope>
    <source>
        <strain evidence="8">TK_1</strain>
    </source>
</reference>
<evidence type="ECO:0000256" key="6">
    <source>
        <dbReference type="SAM" id="MobiDB-lite"/>
    </source>
</evidence>
<evidence type="ECO:0000256" key="3">
    <source>
        <dbReference type="ARBA" id="ARBA00022692"/>
    </source>
</evidence>
<feature type="region of interest" description="Disordered" evidence="6">
    <location>
        <begin position="81"/>
        <end position="170"/>
    </location>
</feature>
<dbReference type="PANTHER" id="PTHR21659:SF57">
    <property type="entry name" value="PLASMA MEMBRANE PROTEOLIPID 31"/>
    <property type="match status" value="1"/>
</dbReference>
<proteinExistence type="inferred from homology"/>
<evidence type="ECO:0000313" key="8">
    <source>
        <dbReference type="EMBL" id="KAJ9669412.1"/>
    </source>
</evidence>
<dbReference type="PANTHER" id="PTHR21659">
    <property type="entry name" value="HYDROPHOBIC PROTEIN RCI2 LOW TEMPERATURE AND SALT RESPONSIVE PROTEIN LTI6 -RELATED"/>
    <property type="match status" value="1"/>
</dbReference>
<gene>
    <name evidence="8" type="ORF">H2201_000279</name>
</gene>
<name>A0ABQ9PAL9_9PEZI</name>
<keyword evidence="9" id="KW-1185">Reference proteome</keyword>
<protein>
    <recommendedName>
        <fullName evidence="10">Stress response RCI peptide</fullName>
    </recommendedName>
</protein>
<accession>A0ABQ9PAL9</accession>
<feature type="transmembrane region" description="Helical" evidence="7">
    <location>
        <begin position="6"/>
        <end position="22"/>
    </location>
</feature>
<dbReference type="Pfam" id="PF01679">
    <property type="entry name" value="Pmp3"/>
    <property type="match status" value="1"/>
</dbReference>
<evidence type="ECO:0000313" key="9">
    <source>
        <dbReference type="Proteomes" id="UP001172684"/>
    </source>
</evidence>
<keyword evidence="4 7" id="KW-1133">Transmembrane helix</keyword>